<dbReference type="InterPro" id="IPR043126">
    <property type="entry name" value="Esp1_core"/>
</dbReference>
<sequence>ITFLPVTLFLIILLWPSMITEGRVLTQNQKELSISADHNKNHKSDLDKIEFQGQPNIQKAVEMTICASDKDQTLLEDQANANQDKQLYKDSHLLCGRSLDHIVK</sequence>
<feature type="signal peptide" evidence="1">
    <location>
        <begin position="1"/>
        <end position="22"/>
    </location>
</feature>
<dbReference type="InParanoid" id="F1M9J5"/>
<proteinExistence type="predicted"/>
<dbReference type="STRING" id="10116.ENSRNOP00000057553"/>
<dbReference type="Pfam" id="PF16590">
    <property type="entry name" value="ESP"/>
    <property type="match status" value="1"/>
</dbReference>
<dbReference type="Ensembl" id="ENSRNOT00000060827.5">
    <property type="protein sequence ID" value="ENSRNOP00000057553.5"/>
    <property type="gene ID" value="ENSRNOG00000039663.5"/>
</dbReference>
<feature type="chain" id="PRO_5045938922" evidence="1">
    <location>
        <begin position="23"/>
        <end position="104"/>
    </location>
</feature>
<protein>
    <submittedName>
        <fullName evidence="2">Uncharacterized protein</fullName>
    </submittedName>
</protein>
<dbReference type="VEuPathDB" id="HostDB:ENSRNOG00000039663"/>
<keyword evidence="3" id="KW-1185">Reference proteome</keyword>
<dbReference type="Bgee" id="ENSRNOG00000039663">
    <property type="expression patterns" value="Expressed in esophagus"/>
</dbReference>
<dbReference type="PaxDb" id="10116-ENSRNOP00000057553"/>
<dbReference type="CDD" id="cd14249">
    <property type="entry name" value="ESP1_like"/>
    <property type="match status" value="1"/>
</dbReference>
<dbReference type="GO" id="GO:0005186">
    <property type="term" value="F:pheromone activity"/>
    <property type="evidence" value="ECO:0007669"/>
    <property type="project" value="InterPro"/>
</dbReference>
<dbReference type="GeneTree" id="ENSGT00840000130532"/>
<reference evidence="2" key="2">
    <citation type="submission" date="2025-08" db="UniProtKB">
        <authorList>
            <consortium name="Ensembl"/>
        </authorList>
    </citation>
    <scope>IDENTIFICATION</scope>
    <source>
        <strain evidence="2">Brown Norway</strain>
    </source>
</reference>
<dbReference type="HOGENOM" id="CLU_146128_0_0_1"/>
<evidence type="ECO:0000256" key="1">
    <source>
        <dbReference type="SAM" id="SignalP"/>
    </source>
</evidence>
<gene>
    <name evidence="2" type="primary">Esp1</name>
</gene>
<name>F1M9J5_RAT</name>
<organism evidence="2 3">
    <name type="scientific">Rattus norvegicus</name>
    <name type="common">Rat</name>
    <dbReference type="NCBI Taxonomy" id="10116"/>
    <lineage>
        <taxon>Eukaryota</taxon>
        <taxon>Metazoa</taxon>
        <taxon>Chordata</taxon>
        <taxon>Craniata</taxon>
        <taxon>Vertebrata</taxon>
        <taxon>Euteleostomi</taxon>
        <taxon>Mammalia</taxon>
        <taxon>Eutheria</taxon>
        <taxon>Euarchontoglires</taxon>
        <taxon>Glires</taxon>
        <taxon>Rodentia</taxon>
        <taxon>Myomorpha</taxon>
        <taxon>Muroidea</taxon>
        <taxon>Muridae</taxon>
        <taxon>Murinae</taxon>
        <taxon>Rattus</taxon>
    </lineage>
</organism>
<dbReference type="AlphaFoldDB" id="F1M9J5"/>
<evidence type="ECO:0000313" key="2">
    <source>
        <dbReference type="Ensembl" id="ENSRNOP00000057553.5"/>
    </source>
</evidence>
<dbReference type="GO" id="GO:0005615">
    <property type="term" value="C:extracellular space"/>
    <property type="evidence" value="ECO:0007669"/>
    <property type="project" value="InterPro"/>
</dbReference>
<dbReference type="InterPro" id="IPR032253">
    <property type="entry name" value="Esp1/Esp22"/>
</dbReference>
<accession>F1M9J5</accession>
<dbReference type="Proteomes" id="UP000002494">
    <property type="component" value="Chromosome 9"/>
</dbReference>
<reference evidence="2" key="1">
    <citation type="submission" date="2024-01" db="EMBL/GenBank/DDBJ databases">
        <title>GRCr8: a new rat reference genome assembly contstructed from accurate long reads and long range scaffolding.</title>
        <authorList>
            <person name="Doris P.A."/>
            <person name="Kalbfleisch T."/>
            <person name="Li K."/>
            <person name="Howe K."/>
            <person name="Wood J."/>
        </authorList>
    </citation>
    <scope>NUCLEOTIDE SEQUENCE [LARGE SCALE GENOMIC DNA]</scope>
    <source>
        <strain evidence="2">Brown Norway</strain>
    </source>
</reference>
<reference evidence="2" key="3">
    <citation type="submission" date="2025-09" db="UniProtKB">
        <authorList>
            <consortium name="Ensembl"/>
        </authorList>
    </citation>
    <scope>IDENTIFICATION</scope>
    <source>
        <strain evidence="2">Brown Norway</strain>
    </source>
</reference>
<dbReference type="UCSC" id="RGD:1592648">
    <property type="organism name" value="rat"/>
</dbReference>
<dbReference type="Gene3D" id="1.20.50.60">
    <property type="entry name" value="ESP1, core domain"/>
    <property type="match status" value="1"/>
</dbReference>
<keyword evidence="1" id="KW-0732">Signal</keyword>
<evidence type="ECO:0000313" key="3">
    <source>
        <dbReference type="Proteomes" id="UP000002494"/>
    </source>
</evidence>